<keyword evidence="3" id="KW-0328">Glycosyltransferase</keyword>
<sequence length="386" mass="43817">MKILVIHNAYQSHLIGGEDIIVQRELAALKSTLGSDNIFEYIVSNDDIRMLALAQNIWGDRRHFNAIATIVREQQIDIVHIHNFFPLLTPSVFAGAKAAGAKVVHTLHNFRWWCMAGTLYRENKGNCEQCVGKALALPGILHRCYRNSWLQSSAAALAFAWYRFKAYQQYIDAYFALSHFQLQKLLSWLPKQKLFYKPNAIVPATQLCPLTEKKGYLFVGRLEAAKGIELLLAVWETLPSHFHLTVIGKGEDEARLIGRYKSPQISFVGQLPHAQTLSYIAKAKYLIHSSLAYETFGLTMIEAFAHQTPVIGLNYGTRKEMIEHGKNGFLCAQEELAPTILQSYDYANYELLAASALKRAQQFYIQPVMTQQMNLYQKILHEDAHA</sequence>
<reference evidence="4" key="2">
    <citation type="journal article" date="2016" name="Genome Announc.">
        <title>Draft Genome Sequences of Two Novel Amoeba-Resistant Intranuclear Bacteria, 'Candidatus Berkiella cookevillensis' and 'Candidatus Berkiella aquae'.</title>
        <authorList>
            <person name="Mehari Y.T."/>
            <person name="Arivett B.A."/>
            <person name="Farone A.L."/>
            <person name="Gunderson J.H."/>
            <person name="Farone M.B."/>
        </authorList>
    </citation>
    <scope>NUCLEOTIDE SEQUENCE</scope>
    <source>
        <strain evidence="4">HT99</strain>
    </source>
</reference>
<dbReference type="EC" id="2.4.1.11" evidence="3"/>
<keyword evidence="5" id="KW-1185">Reference proteome</keyword>
<dbReference type="InterPro" id="IPR050194">
    <property type="entry name" value="Glycosyltransferase_grp1"/>
</dbReference>
<dbReference type="InterPro" id="IPR028098">
    <property type="entry name" value="Glyco_trans_4-like_N"/>
</dbReference>
<dbReference type="STRING" id="295108.HT99x_02595"/>
<name>A0A0Q9YKN8_9GAMM</name>
<evidence type="ECO:0000313" key="3">
    <source>
        <dbReference type="EMBL" id="KRG20345.1"/>
    </source>
</evidence>
<feature type="domain" description="Glycosyltransferase subfamily 4-like N-terminal" evidence="2">
    <location>
        <begin position="57"/>
        <end position="201"/>
    </location>
</feature>
<organism evidence="3">
    <name type="scientific">Candidatus Berkiella aquae</name>
    <dbReference type="NCBI Taxonomy" id="295108"/>
    <lineage>
        <taxon>Bacteria</taxon>
        <taxon>Pseudomonadati</taxon>
        <taxon>Pseudomonadota</taxon>
        <taxon>Gammaproteobacteria</taxon>
        <taxon>Candidatus Berkiellales</taxon>
        <taxon>Candidatus Berkiellaceae</taxon>
        <taxon>Candidatus Berkiella</taxon>
    </lineage>
</organism>
<dbReference type="Proteomes" id="UP000051497">
    <property type="component" value="Unassembled WGS sequence"/>
</dbReference>
<evidence type="ECO:0000259" key="1">
    <source>
        <dbReference type="Pfam" id="PF00534"/>
    </source>
</evidence>
<dbReference type="GO" id="GO:0004373">
    <property type="term" value="F:alpha-1,4-glucan glucosyltransferase (UDP-glucose donor) activity"/>
    <property type="evidence" value="ECO:0007669"/>
    <property type="project" value="UniProtKB-EC"/>
</dbReference>
<dbReference type="OrthoDB" id="5633170at2"/>
<dbReference type="AlphaFoldDB" id="A0A0Q9YKN8"/>
<dbReference type="InterPro" id="IPR001296">
    <property type="entry name" value="Glyco_trans_1"/>
</dbReference>
<dbReference type="Pfam" id="PF13439">
    <property type="entry name" value="Glyco_transf_4"/>
    <property type="match status" value="1"/>
</dbReference>
<comment type="caution">
    <text evidence="3">The sequence shown here is derived from an EMBL/GenBank/DDBJ whole genome shotgun (WGS) entry which is preliminary data.</text>
</comment>
<dbReference type="PANTHER" id="PTHR45947:SF13">
    <property type="entry name" value="TRANSFERASE"/>
    <property type="match status" value="1"/>
</dbReference>
<reference evidence="3" key="1">
    <citation type="submission" date="2015-09" db="EMBL/GenBank/DDBJ databases">
        <title>Draft Genome Sequences of Two Novel Amoeba-resistant Intranuclear Bacteria, Candidatus Berkiella cookevillensis and Candidatus Berkiella aquae.</title>
        <authorList>
            <person name="Mehari Y.T."/>
            <person name="Arivett B.A."/>
            <person name="Farone A.L."/>
            <person name="Gunderson J.H."/>
            <person name="Farone M.B."/>
        </authorList>
    </citation>
    <scope>NUCLEOTIDE SEQUENCE [LARGE SCALE GENOMIC DNA]</scope>
    <source>
        <strain evidence="3">HT99</strain>
    </source>
</reference>
<reference evidence="4" key="3">
    <citation type="submission" date="2021-06" db="EMBL/GenBank/DDBJ databases">
        <title>Genomic Description and Analysis of Intracellular Bacteria, Candidatus Berkiella cookevillensis and Candidatus Berkiella aquae.</title>
        <authorList>
            <person name="Kidane D.T."/>
            <person name="Mehari Y.T."/>
            <person name="Rice F.C."/>
            <person name="Arivett B.A."/>
            <person name="Farone A.L."/>
            <person name="Berk S.G."/>
            <person name="Farone M.B."/>
        </authorList>
    </citation>
    <scope>NUCLEOTIDE SEQUENCE</scope>
    <source>
        <strain evidence="4">HT99</strain>
    </source>
</reference>
<evidence type="ECO:0000259" key="2">
    <source>
        <dbReference type="Pfam" id="PF13439"/>
    </source>
</evidence>
<dbReference type="EC" id="2.4.-.-" evidence="4"/>
<gene>
    <name evidence="4" type="ORF">HT99x_012675</name>
    <name evidence="3" type="ORF">HT99x_02595</name>
</gene>
<keyword evidence="3" id="KW-0808">Transferase</keyword>
<dbReference type="RefSeq" id="WP_075067197.1">
    <property type="nucleotide sequence ID" value="NZ_LKAJ02000001.1"/>
</dbReference>
<evidence type="ECO:0000313" key="4">
    <source>
        <dbReference type="EMBL" id="MCS5712288.1"/>
    </source>
</evidence>
<dbReference type="Pfam" id="PF00534">
    <property type="entry name" value="Glycos_transf_1"/>
    <property type="match status" value="1"/>
</dbReference>
<dbReference type="Gene3D" id="3.40.50.2000">
    <property type="entry name" value="Glycogen Phosphorylase B"/>
    <property type="match status" value="2"/>
</dbReference>
<proteinExistence type="predicted"/>
<dbReference type="PATRIC" id="fig|1590043.3.peg.2637"/>
<dbReference type="PANTHER" id="PTHR45947">
    <property type="entry name" value="SULFOQUINOVOSYL TRANSFERASE SQD2"/>
    <property type="match status" value="1"/>
</dbReference>
<feature type="domain" description="Glycosyl transferase family 1" evidence="1">
    <location>
        <begin position="212"/>
        <end position="334"/>
    </location>
</feature>
<evidence type="ECO:0000313" key="5">
    <source>
        <dbReference type="Proteomes" id="UP000051497"/>
    </source>
</evidence>
<dbReference type="EMBL" id="LKAJ01000013">
    <property type="protein sequence ID" value="KRG20345.1"/>
    <property type="molecule type" value="Genomic_DNA"/>
</dbReference>
<accession>A0A0Q9YKN8</accession>
<protein>
    <submittedName>
        <fullName evidence="3">Glycogen synthase</fullName>
        <ecNumber evidence="3">2.4.1.11</ecNumber>
    </submittedName>
    <submittedName>
        <fullName evidence="4">Glycosyltransferase</fullName>
        <ecNumber evidence="4">2.4.-.-</ecNumber>
    </submittedName>
</protein>
<dbReference type="SUPFAM" id="SSF53756">
    <property type="entry name" value="UDP-Glycosyltransferase/glycogen phosphorylase"/>
    <property type="match status" value="1"/>
</dbReference>
<dbReference type="EMBL" id="LKAJ02000001">
    <property type="protein sequence ID" value="MCS5712288.1"/>
    <property type="molecule type" value="Genomic_DNA"/>
</dbReference>